<dbReference type="Gene3D" id="3.40.630.30">
    <property type="match status" value="1"/>
</dbReference>
<dbReference type="PROSITE" id="PS51186">
    <property type="entry name" value="GNAT"/>
    <property type="match status" value="1"/>
</dbReference>
<dbReference type="CDD" id="cd04301">
    <property type="entry name" value="NAT_SF"/>
    <property type="match status" value="1"/>
</dbReference>
<sequence>MRIADYSKERFDNCLMLFDKNCPQFFAENERKEYSNYLMNLTDSYKVVLSNDTVIAAFGIRLINTSNRCRITWIMVCPNEKGKGLGTKLMAYIKQYAQEAGSVAIDIAASHLSAPFFAQFDAKEITYLHNGWGVDMHRVDMAINL</sequence>
<name>A0ABQ6GSZ0_9GAMM</name>
<accession>A0ABQ6GSZ0</accession>
<dbReference type="Pfam" id="PF00583">
    <property type="entry name" value="Acetyltransf_1"/>
    <property type="match status" value="1"/>
</dbReference>
<evidence type="ECO:0000313" key="2">
    <source>
        <dbReference type="EMBL" id="GLX78279.1"/>
    </source>
</evidence>
<dbReference type="InterPro" id="IPR016181">
    <property type="entry name" value="Acyl_CoA_acyltransferase"/>
</dbReference>
<organism evidence="2 3">
    <name type="scientific">Thalassotalea insulae</name>
    <dbReference type="NCBI Taxonomy" id="2056778"/>
    <lineage>
        <taxon>Bacteria</taxon>
        <taxon>Pseudomonadati</taxon>
        <taxon>Pseudomonadota</taxon>
        <taxon>Gammaproteobacteria</taxon>
        <taxon>Alteromonadales</taxon>
        <taxon>Colwelliaceae</taxon>
        <taxon>Thalassotalea</taxon>
    </lineage>
</organism>
<dbReference type="SUPFAM" id="SSF55729">
    <property type="entry name" value="Acyl-CoA N-acyltransferases (Nat)"/>
    <property type="match status" value="1"/>
</dbReference>
<reference evidence="2 3" key="1">
    <citation type="submission" date="2023-03" db="EMBL/GenBank/DDBJ databases">
        <title>Draft genome sequence of Thalassotalea insulae KCTC 62186T.</title>
        <authorList>
            <person name="Sawabe T."/>
        </authorList>
    </citation>
    <scope>NUCLEOTIDE SEQUENCE [LARGE SCALE GENOMIC DNA]</scope>
    <source>
        <strain evidence="2 3">KCTC 62186</strain>
    </source>
</reference>
<dbReference type="InterPro" id="IPR000182">
    <property type="entry name" value="GNAT_dom"/>
</dbReference>
<protein>
    <recommendedName>
        <fullName evidence="1">N-acetyltransferase domain-containing protein</fullName>
    </recommendedName>
</protein>
<feature type="domain" description="N-acetyltransferase" evidence="1">
    <location>
        <begin position="1"/>
        <end position="145"/>
    </location>
</feature>
<dbReference type="Proteomes" id="UP001157186">
    <property type="component" value="Unassembled WGS sequence"/>
</dbReference>
<dbReference type="RefSeq" id="WP_284244166.1">
    <property type="nucleotide sequence ID" value="NZ_BSST01000001.1"/>
</dbReference>
<evidence type="ECO:0000259" key="1">
    <source>
        <dbReference type="PROSITE" id="PS51186"/>
    </source>
</evidence>
<gene>
    <name evidence="2" type="ORF">tinsulaeT_16190</name>
</gene>
<proteinExistence type="predicted"/>
<keyword evidence="3" id="KW-1185">Reference proteome</keyword>
<dbReference type="EMBL" id="BSST01000001">
    <property type="protein sequence ID" value="GLX78279.1"/>
    <property type="molecule type" value="Genomic_DNA"/>
</dbReference>
<evidence type="ECO:0000313" key="3">
    <source>
        <dbReference type="Proteomes" id="UP001157186"/>
    </source>
</evidence>
<comment type="caution">
    <text evidence="2">The sequence shown here is derived from an EMBL/GenBank/DDBJ whole genome shotgun (WGS) entry which is preliminary data.</text>
</comment>